<keyword evidence="8" id="KW-1185">Reference proteome</keyword>
<keyword evidence="2" id="KW-0067">ATP-binding</keyword>
<dbReference type="Gene3D" id="3.40.50.2300">
    <property type="match status" value="1"/>
</dbReference>
<dbReference type="InterPro" id="IPR009057">
    <property type="entry name" value="Homeodomain-like_sf"/>
</dbReference>
<evidence type="ECO:0000256" key="2">
    <source>
        <dbReference type="ARBA" id="ARBA00022840"/>
    </source>
</evidence>
<dbReference type="PANTHER" id="PTHR32071:SF117">
    <property type="entry name" value="PTS-DEPENDENT DIHYDROXYACETONE KINASE OPERON REGULATORY PROTEIN-RELATED"/>
    <property type="match status" value="1"/>
</dbReference>
<dbReference type="InterPro" id="IPR025944">
    <property type="entry name" value="Sigma_54_int_dom_CS"/>
</dbReference>
<evidence type="ECO:0000256" key="1">
    <source>
        <dbReference type="ARBA" id="ARBA00022741"/>
    </source>
</evidence>
<dbReference type="Gene3D" id="1.10.10.60">
    <property type="entry name" value="Homeodomain-like"/>
    <property type="match status" value="1"/>
</dbReference>
<evidence type="ECO:0000313" key="8">
    <source>
        <dbReference type="Proteomes" id="UP000677898"/>
    </source>
</evidence>
<dbReference type="SUPFAM" id="SSF52540">
    <property type="entry name" value="P-loop containing nucleoside triphosphate hydrolases"/>
    <property type="match status" value="1"/>
</dbReference>
<protein>
    <submittedName>
        <fullName evidence="7">AAA domain-containing protein</fullName>
    </submittedName>
</protein>
<dbReference type="InterPro" id="IPR058031">
    <property type="entry name" value="AAA_lid_NorR"/>
</dbReference>
<evidence type="ECO:0000256" key="5">
    <source>
        <dbReference type="ARBA" id="ARBA00023163"/>
    </source>
</evidence>
<dbReference type="InterPro" id="IPR011006">
    <property type="entry name" value="CheY-like_superfamily"/>
</dbReference>
<evidence type="ECO:0000313" key="7">
    <source>
        <dbReference type="EMBL" id="QUP56488.1"/>
    </source>
</evidence>
<dbReference type="Pfam" id="PF00158">
    <property type="entry name" value="Sigma54_activat"/>
    <property type="match status" value="1"/>
</dbReference>
<dbReference type="SMART" id="SM00382">
    <property type="entry name" value="AAA"/>
    <property type="match status" value="1"/>
</dbReference>
<evidence type="ECO:0000256" key="4">
    <source>
        <dbReference type="ARBA" id="ARBA00023125"/>
    </source>
</evidence>
<feature type="domain" description="Sigma-54 factor interaction" evidence="6">
    <location>
        <begin position="142"/>
        <end position="371"/>
    </location>
</feature>
<keyword evidence="4" id="KW-0238">DNA-binding</keyword>
<keyword evidence="5" id="KW-0804">Transcription</keyword>
<dbReference type="InterPro" id="IPR003593">
    <property type="entry name" value="AAA+_ATPase"/>
</dbReference>
<dbReference type="Pfam" id="PF25601">
    <property type="entry name" value="AAA_lid_14"/>
    <property type="match status" value="1"/>
</dbReference>
<gene>
    <name evidence="7" type="ORF">GO998_22660</name>
</gene>
<dbReference type="CDD" id="cd00009">
    <property type="entry name" value="AAA"/>
    <property type="match status" value="1"/>
</dbReference>
<name>A0ABX7ZLY1_9RALS</name>
<evidence type="ECO:0000256" key="3">
    <source>
        <dbReference type="ARBA" id="ARBA00023015"/>
    </source>
</evidence>
<dbReference type="PANTHER" id="PTHR32071">
    <property type="entry name" value="TRANSCRIPTIONAL REGULATORY PROTEIN"/>
    <property type="match status" value="1"/>
</dbReference>
<geneLocation type="plasmid" evidence="7 8">
    <name>pLLRS-1</name>
</geneLocation>
<dbReference type="EMBL" id="CP046730">
    <property type="protein sequence ID" value="QUP56488.1"/>
    <property type="molecule type" value="Genomic_DNA"/>
</dbReference>
<proteinExistence type="predicted"/>
<reference evidence="7 8" key="1">
    <citation type="journal article" date="2021" name="Phytopathology">
        <title>Complete genome sequence of Ralstonia syzygii subsp. indonesiensis strain LLRS-1, isolated from wilted tobacco in China.</title>
        <authorList>
            <person name="Lu C.H."/>
            <person name="Li J.Y."/>
            <person name="Mi M.G."/>
            <person name="Lin Z.L."/>
            <person name="Jiang N."/>
            <person name="Gai X."/>
            <person name="Ma J.H."/>
            <person name="Lei L.P."/>
            <person name="Xia Z.Y."/>
        </authorList>
    </citation>
    <scope>NUCLEOTIDE SEQUENCE [LARGE SCALE GENOMIC DNA]</scope>
    <source>
        <strain evidence="7 8">LLRS-1</strain>
    </source>
</reference>
<evidence type="ECO:0000259" key="6">
    <source>
        <dbReference type="PROSITE" id="PS50045"/>
    </source>
</evidence>
<dbReference type="PROSITE" id="PS50045">
    <property type="entry name" value="SIGMA54_INTERACT_4"/>
    <property type="match status" value="1"/>
</dbReference>
<dbReference type="SUPFAM" id="SSF52172">
    <property type="entry name" value="CheY-like"/>
    <property type="match status" value="1"/>
</dbReference>
<keyword evidence="3" id="KW-0805">Transcription regulation</keyword>
<accession>A0ABX7ZLY1</accession>
<sequence>MEAFRCAIVGIDTAQPLMDRLIGEVALSGIAHPVEVAENTGSLPSLDVLILVSSSQRLDCVMQRIAHERCAHPSTTVLVVGENFDSQQVLAVLSAGACDFVSRMSLPAELIPRLRRALGMAVNTPVALPLDDSPVSKWTRNLVHSGETFARVVAKIPALASCKANVLILGETGTGKEVCAQAIHYQSARASKPWVAVNCGAIPLDLMESELFGHVKGAFTTAHTSRVGLIHEAESGTLFLDDVNCLPLGAQAKLLRFLQEGEYRQVGSNTLQHADVRIIAASNRNLVDLCKRGEFRLDLYFRLNALNLSLPPLRDRREDLLSLAVHFIKQFSNLHHRSVSTLTPGALCKLVAYDWPGNVRELQHVIERSVLFASGPSLRADDIDIDGAQQPLAENDDSFREAKNRVVASFERGYIEHLLAQHCGNVTHAALAAKKDRRAFFELMRKHNIDTKRFRKVEYPA</sequence>
<dbReference type="SUPFAM" id="SSF46689">
    <property type="entry name" value="Homeodomain-like"/>
    <property type="match status" value="1"/>
</dbReference>
<keyword evidence="1" id="KW-0547">Nucleotide-binding</keyword>
<dbReference type="InterPro" id="IPR002078">
    <property type="entry name" value="Sigma_54_int"/>
</dbReference>
<keyword evidence="7" id="KW-0614">Plasmid</keyword>
<dbReference type="InterPro" id="IPR027417">
    <property type="entry name" value="P-loop_NTPase"/>
</dbReference>
<dbReference type="PROSITE" id="PS00688">
    <property type="entry name" value="SIGMA54_INTERACT_3"/>
    <property type="match status" value="1"/>
</dbReference>
<dbReference type="Gene3D" id="3.40.50.300">
    <property type="entry name" value="P-loop containing nucleotide triphosphate hydrolases"/>
    <property type="match status" value="1"/>
</dbReference>
<organism evidence="7 8">
    <name type="scientific">Ralstonia syzygii</name>
    <dbReference type="NCBI Taxonomy" id="28097"/>
    <lineage>
        <taxon>Bacteria</taxon>
        <taxon>Pseudomonadati</taxon>
        <taxon>Pseudomonadota</taxon>
        <taxon>Betaproteobacteria</taxon>
        <taxon>Burkholderiales</taxon>
        <taxon>Burkholderiaceae</taxon>
        <taxon>Ralstonia</taxon>
        <taxon>Ralstonia solanacearum species complex</taxon>
    </lineage>
</organism>
<dbReference type="Proteomes" id="UP000677898">
    <property type="component" value="Plasmid pLLRS-1"/>
</dbReference>
<dbReference type="Gene3D" id="1.10.8.60">
    <property type="match status" value="1"/>
</dbReference>